<sequence>MESLTPLHLLFLLTYPAIIISTPTFSSRLQRPLRVNSEVWRHVRNGTLELTEDLVSLFDSADSDSDQIFLSFSPASKRQLGTSPAGKSVVLGKWALGSGKWPSASQGGELYVDDDDDWWDWYVFKFPAVELPYSVEAIYHPTFNASVCAEILIPSFSRESGVIEEETENNTGDVGGSEGHCQGTLLWLCKDQQLLMELGVGLKTERWILKDLIKPQTSIKLRAPSLGKFRT</sequence>
<accession>A0A5C3L2B2</accession>
<protein>
    <submittedName>
        <fullName evidence="2">Uncharacterized protein</fullName>
    </submittedName>
</protein>
<keyword evidence="1" id="KW-0732">Signal</keyword>
<gene>
    <name evidence="2" type="ORF">FA15DRAFT_702450</name>
</gene>
<evidence type="ECO:0000313" key="3">
    <source>
        <dbReference type="Proteomes" id="UP000307440"/>
    </source>
</evidence>
<feature type="signal peptide" evidence="1">
    <location>
        <begin position="1"/>
        <end position="21"/>
    </location>
</feature>
<dbReference type="Proteomes" id="UP000307440">
    <property type="component" value="Unassembled WGS sequence"/>
</dbReference>
<name>A0A5C3L2B2_COPMA</name>
<reference evidence="2 3" key="1">
    <citation type="journal article" date="2019" name="Nat. Ecol. Evol.">
        <title>Megaphylogeny resolves global patterns of mushroom evolution.</title>
        <authorList>
            <person name="Varga T."/>
            <person name="Krizsan K."/>
            <person name="Foldi C."/>
            <person name="Dima B."/>
            <person name="Sanchez-Garcia M."/>
            <person name="Sanchez-Ramirez S."/>
            <person name="Szollosi G.J."/>
            <person name="Szarkandi J.G."/>
            <person name="Papp V."/>
            <person name="Albert L."/>
            <person name="Andreopoulos W."/>
            <person name="Angelini C."/>
            <person name="Antonin V."/>
            <person name="Barry K.W."/>
            <person name="Bougher N.L."/>
            <person name="Buchanan P."/>
            <person name="Buyck B."/>
            <person name="Bense V."/>
            <person name="Catcheside P."/>
            <person name="Chovatia M."/>
            <person name="Cooper J."/>
            <person name="Damon W."/>
            <person name="Desjardin D."/>
            <person name="Finy P."/>
            <person name="Geml J."/>
            <person name="Haridas S."/>
            <person name="Hughes K."/>
            <person name="Justo A."/>
            <person name="Karasinski D."/>
            <person name="Kautmanova I."/>
            <person name="Kiss B."/>
            <person name="Kocsube S."/>
            <person name="Kotiranta H."/>
            <person name="LaButti K.M."/>
            <person name="Lechner B.E."/>
            <person name="Liimatainen K."/>
            <person name="Lipzen A."/>
            <person name="Lukacs Z."/>
            <person name="Mihaltcheva S."/>
            <person name="Morgado L.N."/>
            <person name="Niskanen T."/>
            <person name="Noordeloos M.E."/>
            <person name="Ohm R.A."/>
            <person name="Ortiz-Santana B."/>
            <person name="Ovrebo C."/>
            <person name="Racz N."/>
            <person name="Riley R."/>
            <person name="Savchenko A."/>
            <person name="Shiryaev A."/>
            <person name="Soop K."/>
            <person name="Spirin V."/>
            <person name="Szebenyi C."/>
            <person name="Tomsovsky M."/>
            <person name="Tulloss R.E."/>
            <person name="Uehling J."/>
            <person name="Grigoriev I.V."/>
            <person name="Vagvolgyi C."/>
            <person name="Papp T."/>
            <person name="Martin F.M."/>
            <person name="Miettinen O."/>
            <person name="Hibbett D.S."/>
            <person name="Nagy L.G."/>
        </authorList>
    </citation>
    <scope>NUCLEOTIDE SEQUENCE [LARGE SCALE GENOMIC DNA]</scope>
    <source>
        <strain evidence="2 3">CBS 121175</strain>
    </source>
</reference>
<feature type="chain" id="PRO_5023135443" evidence="1">
    <location>
        <begin position="22"/>
        <end position="231"/>
    </location>
</feature>
<evidence type="ECO:0000256" key="1">
    <source>
        <dbReference type="SAM" id="SignalP"/>
    </source>
</evidence>
<keyword evidence="3" id="KW-1185">Reference proteome</keyword>
<dbReference type="AlphaFoldDB" id="A0A5C3L2B2"/>
<evidence type="ECO:0000313" key="2">
    <source>
        <dbReference type="EMBL" id="TFK26870.1"/>
    </source>
</evidence>
<proteinExistence type="predicted"/>
<dbReference type="EMBL" id="ML210170">
    <property type="protein sequence ID" value="TFK26870.1"/>
    <property type="molecule type" value="Genomic_DNA"/>
</dbReference>
<organism evidence="2 3">
    <name type="scientific">Coprinopsis marcescibilis</name>
    <name type="common">Agaric fungus</name>
    <name type="synonym">Psathyrella marcescibilis</name>
    <dbReference type="NCBI Taxonomy" id="230819"/>
    <lineage>
        <taxon>Eukaryota</taxon>
        <taxon>Fungi</taxon>
        <taxon>Dikarya</taxon>
        <taxon>Basidiomycota</taxon>
        <taxon>Agaricomycotina</taxon>
        <taxon>Agaricomycetes</taxon>
        <taxon>Agaricomycetidae</taxon>
        <taxon>Agaricales</taxon>
        <taxon>Agaricineae</taxon>
        <taxon>Psathyrellaceae</taxon>
        <taxon>Coprinopsis</taxon>
    </lineage>
</organism>